<feature type="domain" description="XdhC Rossmann" evidence="2">
    <location>
        <begin position="177"/>
        <end position="300"/>
    </location>
</feature>
<gene>
    <name evidence="3" type="ORF">PZN02_004661</name>
</gene>
<evidence type="ECO:0000259" key="1">
    <source>
        <dbReference type="Pfam" id="PF02625"/>
    </source>
</evidence>
<reference evidence="3 4" key="1">
    <citation type="submission" date="2023-03" db="EMBL/GenBank/DDBJ databases">
        <authorList>
            <person name="Kaur S."/>
            <person name="Espinosa-Saiz D."/>
            <person name="Velazquez E."/>
            <person name="Menendez E."/>
            <person name="diCenzo G.C."/>
        </authorList>
    </citation>
    <scope>NUCLEOTIDE SEQUENCE [LARGE SCALE GENOMIC DNA]</scope>
    <source>
        <strain evidence="3 4">LMG 24692</strain>
    </source>
</reference>
<dbReference type="RefSeq" id="WP_280663019.1">
    <property type="nucleotide sequence ID" value="NZ_CP120374.1"/>
</dbReference>
<name>A0ABY8DJF3_9HYPH</name>
<dbReference type="Proteomes" id="UP001229355">
    <property type="component" value="Chromosome 2"/>
</dbReference>
<dbReference type="InterPro" id="IPR052698">
    <property type="entry name" value="MoCofactor_Util/Proc"/>
</dbReference>
<dbReference type="PANTHER" id="PTHR30388:SF4">
    <property type="entry name" value="MOLYBDENUM COFACTOR INSERTION CHAPERONE PAOD"/>
    <property type="match status" value="1"/>
</dbReference>
<protein>
    <submittedName>
        <fullName evidence="3">XdhC family protein</fullName>
    </submittedName>
</protein>
<sequence length="309" mass="33233">MKNEFGLEVLPAPTRAFDADDPAELLAFAVESFRRGPVAIGTLVGIRGGAARALGSHVIIADDGRFAGYVSGGCVEAAVAFEALQAMREGRDRTVSFGDGSPFMDIVLPCGGGITVAIHILREIDNLELVLDHLKRRQRAALRYSPSKQSLVPVVAPRRAGWLGEDFISVYRPQTRVVISGQTLEAQSVARLAEVAGYDVVLLPINRADRIARQEIDAFSAVVVLHHDLEKEMLVLPIAMESPAFYIGALGSTRTHGRRIERLAALGHRVTGFSRLKAPIGMFGPARDSSSLALSVLADIAATRLATFE</sequence>
<evidence type="ECO:0000259" key="2">
    <source>
        <dbReference type="Pfam" id="PF13478"/>
    </source>
</evidence>
<organism evidence="3 4">
    <name type="scientific">Sinorhizobium garamanticum</name>
    <dbReference type="NCBI Taxonomy" id="680247"/>
    <lineage>
        <taxon>Bacteria</taxon>
        <taxon>Pseudomonadati</taxon>
        <taxon>Pseudomonadota</taxon>
        <taxon>Alphaproteobacteria</taxon>
        <taxon>Hyphomicrobiales</taxon>
        <taxon>Rhizobiaceae</taxon>
        <taxon>Sinorhizobium/Ensifer group</taxon>
        <taxon>Sinorhizobium</taxon>
    </lineage>
</organism>
<dbReference type="InterPro" id="IPR027051">
    <property type="entry name" value="XdhC_Rossmann_dom"/>
</dbReference>
<dbReference type="Gene3D" id="3.40.50.720">
    <property type="entry name" value="NAD(P)-binding Rossmann-like Domain"/>
    <property type="match status" value="1"/>
</dbReference>
<evidence type="ECO:0000313" key="3">
    <source>
        <dbReference type="EMBL" id="WEX91055.1"/>
    </source>
</evidence>
<dbReference type="PANTHER" id="PTHR30388">
    <property type="entry name" value="ALDEHYDE OXIDOREDUCTASE MOLYBDENUM COFACTOR ASSEMBLY PROTEIN"/>
    <property type="match status" value="1"/>
</dbReference>
<evidence type="ECO:0000313" key="4">
    <source>
        <dbReference type="Proteomes" id="UP001229355"/>
    </source>
</evidence>
<dbReference type="EMBL" id="CP120374">
    <property type="protein sequence ID" value="WEX91055.1"/>
    <property type="molecule type" value="Genomic_DNA"/>
</dbReference>
<dbReference type="InterPro" id="IPR003777">
    <property type="entry name" value="XdhC_CoxI"/>
</dbReference>
<accession>A0ABY8DJF3</accession>
<dbReference type="Pfam" id="PF13478">
    <property type="entry name" value="XdhC_C"/>
    <property type="match status" value="1"/>
</dbReference>
<feature type="domain" description="XdhC- CoxI" evidence="1">
    <location>
        <begin position="35"/>
        <end position="98"/>
    </location>
</feature>
<keyword evidence="4" id="KW-1185">Reference proteome</keyword>
<proteinExistence type="predicted"/>
<dbReference type="Pfam" id="PF02625">
    <property type="entry name" value="XdhC_CoxI"/>
    <property type="match status" value="1"/>
</dbReference>